<evidence type="ECO:0000256" key="3">
    <source>
        <dbReference type="ARBA" id="ARBA00023172"/>
    </source>
</evidence>
<keyword evidence="3" id="KW-0233">DNA recombination</keyword>
<dbReference type="Gene3D" id="1.10.443.10">
    <property type="entry name" value="Intergrase catalytic core"/>
    <property type="match status" value="1"/>
</dbReference>
<evidence type="ECO:0000313" key="8">
    <source>
        <dbReference type="EMBL" id="GHO88720.1"/>
    </source>
</evidence>
<evidence type="ECO:0000313" key="9">
    <source>
        <dbReference type="Proteomes" id="UP000635565"/>
    </source>
</evidence>
<dbReference type="InterPro" id="IPR011010">
    <property type="entry name" value="DNA_brk_join_enz"/>
</dbReference>
<comment type="caution">
    <text evidence="8">The sequence shown here is derived from an EMBL/GenBank/DDBJ whole genome shotgun (WGS) entry which is preliminary data.</text>
</comment>
<dbReference type="PROSITE" id="PS51900">
    <property type="entry name" value="CB"/>
    <property type="match status" value="1"/>
</dbReference>
<accession>A0ABQ3VRD6</accession>
<gene>
    <name evidence="8" type="primary">xerD_4</name>
    <name evidence="8" type="ORF">KSZ_67260</name>
</gene>
<dbReference type="InterPro" id="IPR050090">
    <property type="entry name" value="Tyrosine_recombinase_XerCD"/>
</dbReference>
<dbReference type="InterPro" id="IPR002104">
    <property type="entry name" value="Integrase_catalytic"/>
</dbReference>
<keyword evidence="9" id="KW-1185">Reference proteome</keyword>
<keyword evidence="2 4" id="KW-0238">DNA-binding</keyword>
<dbReference type="Pfam" id="PF00589">
    <property type="entry name" value="Phage_integrase"/>
    <property type="match status" value="1"/>
</dbReference>
<dbReference type="Proteomes" id="UP000635565">
    <property type="component" value="Unassembled WGS sequence"/>
</dbReference>
<dbReference type="Gene3D" id="1.10.150.130">
    <property type="match status" value="1"/>
</dbReference>
<dbReference type="SUPFAM" id="SSF56349">
    <property type="entry name" value="DNA breaking-rejoining enzymes"/>
    <property type="match status" value="1"/>
</dbReference>
<dbReference type="InterPro" id="IPR010998">
    <property type="entry name" value="Integrase_recombinase_N"/>
</dbReference>
<feature type="domain" description="Tyr recombinase" evidence="6">
    <location>
        <begin position="115"/>
        <end position="310"/>
    </location>
</feature>
<evidence type="ECO:0000256" key="5">
    <source>
        <dbReference type="SAM" id="MobiDB-lite"/>
    </source>
</evidence>
<dbReference type="CDD" id="cd00397">
    <property type="entry name" value="DNA_BRE_C"/>
    <property type="match status" value="1"/>
</dbReference>
<dbReference type="EMBL" id="BNJJ01000027">
    <property type="protein sequence ID" value="GHO88720.1"/>
    <property type="molecule type" value="Genomic_DNA"/>
</dbReference>
<dbReference type="PANTHER" id="PTHR30349">
    <property type="entry name" value="PHAGE INTEGRASE-RELATED"/>
    <property type="match status" value="1"/>
</dbReference>
<dbReference type="RefSeq" id="WP_201366273.1">
    <property type="nucleotide sequence ID" value="NZ_BNJJ01000027.1"/>
</dbReference>
<evidence type="ECO:0000256" key="4">
    <source>
        <dbReference type="PROSITE-ProRule" id="PRU01248"/>
    </source>
</evidence>
<dbReference type="InterPro" id="IPR044068">
    <property type="entry name" value="CB"/>
</dbReference>
<proteinExistence type="inferred from homology"/>
<organism evidence="8 9">
    <name type="scientific">Dictyobacter formicarum</name>
    <dbReference type="NCBI Taxonomy" id="2778368"/>
    <lineage>
        <taxon>Bacteria</taxon>
        <taxon>Bacillati</taxon>
        <taxon>Chloroflexota</taxon>
        <taxon>Ktedonobacteria</taxon>
        <taxon>Ktedonobacterales</taxon>
        <taxon>Dictyobacteraceae</taxon>
        <taxon>Dictyobacter</taxon>
    </lineage>
</organism>
<protein>
    <submittedName>
        <fullName evidence="8">Tyrosine recombinase XerD</fullName>
    </submittedName>
</protein>
<dbReference type="PROSITE" id="PS51898">
    <property type="entry name" value="TYR_RECOMBINASE"/>
    <property type="match status" value="1"/>
</dbReference>
<reference evidence="8 9" key="1">
    <citation type="journal article" date="2021" name="Int. J. Syst. Evol. Microbiol.">
        <title>Reticulibacter mediterranei gen. nov., sp. nov., within the new family Reticulibacteraceae fam. nov., and Ktedonospora formicarum gen. nov., sp. nov., Ktedonobacter robiniae sp. nov., Dictyobacter formicarum sp. nov. and Dictyobacter arantiisoli sp. nov., belonging to the class Ktedonobacteria.</title>
        <authorList>
            <person name="Yabe S."/>
            <person name="Zheng Y."/>
            <person name="Wang C.M."/>
            <person name="Sakai Y."/>
            <person name="Abe K."/>
            <person name="Yokota A."/>
            <person name="Donadio S."/>
            <person name="Cavaletti L."/>
            <person name="Monciardini P."/>
        </authorList>
    </citation>
    <scope>NUCLEOTIDE SEQUENCE [LARGE SCALE GENOMIC DNA]</scope>
    <source>
        <strain evidence="8 9">SOSP1-9</strain>
    </source>
</reference>
<evidence type="ECO:0000256" key="2">
    <source>
        <dbReference type="ARBA" id="ARBA00023125"/>
    </source>
</evidence>
<name>A0ABQ3VRD6_9CHLR</name>
<evidence type="ECO:0000256" key="1">
    <source>
        <dbReference type="ARBA" id="ARBA00008857"/>
    </source>
</evidence>
<comment type="similarity">
    <text evidence="1">Belongs to the 'phage' integrase family.</text>
</comment>
<dbReference type="PANTHER" id="PTHR30349:SF41">
    <property type="entry name" value="INTEGRASE_RECOMBINASE PROTEIN MJ0367-RELATED"/>
    <property type="match status" value="1"/>
</dbReference>
<feature type="region of interest" description="Disordered" evidence="5">
    <location>
        <begin position="312"/>
        <end position="334"/>
    </location>
</feature>
<evidence type="ECO:0000259" key="7">
    <source>
        <dbReference type="PROSITE" id="PS51900"/>
    </source>
</evidence>
<dbReference type="InterPro" id="IPR013762">
    <property type="entry name" value="Integrase-like_cat_sf"/>
</dbReference>
<sequence>MLIREAIKLFIESRELDNCTAKGIRTYDERLRYFVGWLEANHGIEDLDDLRLDHLRGWIAHLKKHPSERTKQPLSDRTIHSYGKALLVFCHWIEQEEMIDKPISTRFKLPKFEKKFIPTFNTDDVEKLLAACEEGDETKPSLRKALTARNRAIVSLFLDTGIRLKELAGLRLRDIDKNAYVLLVHRKGNKWQQVPVSRDGFKPLHVYLTKHRPFLAQSDVAHKDDSVFLNSEGGALSYGGIESLFKRLKTRTGIDGKRVSPHNCRRYMATTQLRLGRSPLDVQRQMGHTTLSMTNEYASLTVEHLKKSHEMYSPLRAKDQDEEENIDDGYWNAD</sequence>
<feature type="domain" description="Core-binding (CB)" evidence="7">
    <location>
        <begin position="1"/>
        <end position="94"/>
    </location>
</feature>
<evidence type="ECO:0000259" key="6">
    <source>
        <dbReference type="PROSITE" id="PS51898"/>
    </source>
</evidence>